<reference evidence="1 2" key="1">
    <citation type="submission" date="2014-04" db="EMBL/GenBank/DDBJ databases">
        <title>Marinobacterium kochiensis sp. nov., isolated from sediment sample collected from Kochi backwaters in Kerala, India.</title>
        <authorList>
            <person name="Singh A."/>
            <person name="Pinnaka A.K."/>
        </authorList>
    </citation>
    <scope>NUCLEOTIDE SEQUENCE [LARGE SCALE GENOMIC DNA]</scope>
    <source>
        <strain evidence="1 2">AK27</strain>
    </source>
</reference>
<protein>
    <submittedName>
        <fullName evidence="1">Uncharacterized protein</fullName>
    </submittedName>
</protein>
<proteinExistence type="predicted"/>
<dbReference type="EMBL" id="JMQN01000047">
    <property type="protein sequence ID" value="KEA62760.1"/>
    <property type="molecule type" value="Genomic_DNA"/>
</dbReference>
<dbReference type="InterPro" id="IPR058059">
    <property type="entry name" value="PA3496-like"/>
</dbReference>
<organism evidence="1 2">
    <name type="scientific">Marinobacterium lacunae</name>
    <dbReference type="NCBI Taxonomy" id="1232683"/>
    <lineage>
        <taxon>Bacteria</taxon>
        <taxon>Pseudomonadati</taxon>
        <taxon>Pseudomonadota</taxon>
        <taxon>Gammaproteobacteria</taxon>
        <taxon>Oceanospirillales</taxon>
        <taxon>Oceanospirillaceae</taxon>
        <taxon>Marinobacterium</taxon>
    </lineage>
</organism>
<evidence type="ECO:0000313" key="2">
    <source>
        <dbReference type="Proteomes" id="UP000028252"/>
    </source>
</evidence>
<gene>
    <name evidence="1" type="ORF">ADIMK_3232</name>
</gene>
<dbReference type="Pfam" id="PF26620">
    <property type="entry name" value="DUF8197"/>
    <property type="match status" value="1"/>
</dbReference>
<accession>A0A081FW55</accession>
<dbReference type="NCBIfam" id="NF046101">
    <property type="entry name" value="PA3496_fam"/>
    <property type="match status" value="1"/>
</dbReference>
<dbReference type="PATRIC" id="fig|1232683.4.peg.3182"/>
<dbReference type="InterPro" id="IPR058510">
    <property type="entry name" value="DUF8197"/>
</dbReference>
<dbReference type="Proteomes" id="UP000028252">
    <property type="component" value="Unassembled WGS sequence"/>
</dbReference>
<keyword evidence="2" id="KW-1185">Reference proteome</keyword>
<name>A0A081FW55_9GAMM</name>
<sequence>MGTKIRVDQSLDDLDDWSEQLSDDDEVAQTRQRYDGKRRRQIENLMEERALARQISDGYDDRI</sequence>
<dbReference type="RefSeq" id="WP_036190339.1">
    <property type="nucleotide sequence ID" value="NZ_JMQN01000047.1"/>
</dbReference>
<dbReference type="OrthoDB" id="6120740at2"/>
<comment type="caution">
    <text evidence="1">The sequence shown here is derived from an EMBL/GenBank/DDBJ whole genome shotgun (WGS) entry which is preliminary data.</text>
</comment>
<dbReference type="AlphaFoldDB" id="A0A081FW55"/>
<evidence type="ECO:0000313" key="1">
    <source>
        <dbReference type="EMBL" id="KEA62760.1"/>
    </source>
</evidence>